<proteinExistence type="predicted"/>
<dbReference type="RefSeq" id="WP_377929581.1">
    <property type="nucleotide sequence ID" value="NZ_JBHUEM010000045.1"/>
</dbReference>
<comment type="caution">
    <text evidence="2">The sequence shown here is derived from an EMBL/GenBank/DDBJ whole genome shotgun (WGS) entry which is preliminary data.</text>
</comment>
<dbReference type="Gene3D" id="3.40.50.720">
    <property type="entry name" value="NAD(P)-binding Rossmann-like Domain"/>
    <property type="match status" value="1"/>
</dbReference>
<reference evidence="3" key="1">
    <citation type="journal article" date="2019" name="Int. J. Syst. Evol. Microbiol.">
        <title>The Global Catalogue of Microorganisms (GCM) 10K type strain sequencing project: providing services to taxonomists for standard genome sequencing and annotation.</title>
        <authorList>
            <consortium name="The Broad Institute Genomics Platform"/>
            <consortium name="The Broad Institute Genome Sequencing Center for Infectious Disease"/>
            <person name="Wu L."/>
            <person name="Ma J."/>
        </authorList>
    </citation>
    <scope>NUCLEOTIDE SEQUENCE [LARGE SCALE GENOMIC DNA]</scope>
    <source>
        <strain evidence="3">CCUG 49339</strain>
    </source>
</reference>
<dbReference type="PANTHER" id="PTHR43245:SF13">
    <property type="entry name" value="UDP-D-APIOSE_UDP-D-XYLOSE SYNTHASE 2"/>
    <property type="match status" value="1"/>
</dbReference>
<feature type="domain" description="NAD-dependent epimerase/dehydratase" evidence="1">
    <location>
        <begin position="4"/>
        <end position="207"/>
    </location>
</feature>
<name>A0ABW4LW44_9BACI</name>
<protein>
    <submittedName>
        <fullName evidence="2">NAD-dependent epimerase/dehydratase family protein</fullName>
    </submittedName>
</protein>
<dbReference type="Pfam" id="PF01370">
    <property type="entry name" value="Epimerase"/>
    <property type="match status" value="1"/>
</dbReference>
<sequence>MKLLILGGTKFLGRHLVEEAMKRGHEVTIFTRGKTNGAIFDNVEKLKGDRDGDISILKGRKWDAVIDTSGYVPRIVKESATLLSTTCKVYTFISSISVYKDFSHSGITEDAEVATLDDESVEEITGETYGALKALCEQEVKKVFPEGHLIIRPGLIVGPYDPTDRFTYWPMRIGGGDEVVVPEDKDAPVQFIDARDLSCFIIQQLEKKTIGTFQVTGPKDTLTMGEFLDETKDLINPSVKFTSVEDDFFEENGIQYWKDIPLYIPKGKNMDGFSAVNIEKAIQYGLTCRPISETITDTYAWKNSESPGEELVVGLTKSKEKEILELWKELKTS</sequence>
<dbReference type="Proteomes" id="UP001597214">
    <property type="component" value="Unassembled WGS sequence"/>
</dbReference>
<gene>
    <name evidence="2" type="ORF">ACFSCX_17745</name>
</gene>
<keyword evidence="3" id="KW-1185">Reference proteome</keyword>
<evidence type="ECO:0000313" key="2">
    <source>
        <dbReference type="EMBL" id="MFD1738370.1"/>
    </source>
</evidence>
<evidence type="ECO:0000259" key="1">
    <source>
        <dbReference type="Pfam" id="PF01370"/>
    </source>
</evidence>
<organism evidence="2 3">
    <name type="scientific">Bacillus salitolerans</name>
    <dbReference type="NCBI Taxonomy" id="1437434"/>
    <lineage>
        <taxon>Bacteria</taxon>
        <taxon>Bacillati</taxon>
        <taxon>Bacillota</taxon>
        <taxon>Bacilli</taxon>
        <taxon>Bacillales</taxon>
        <taxon>Bacillaceae</taxon>
        <taxon>Bacillus</taxon>
    </lineage>
</organism>
<dbReference type="InterPro" id="IPR050177">
    <property type="entry name" value="Lipid_A_modif_metabolic_enz"/>
</dbReference>
<dbReference type="InterPro" id="IPR001509">
    <property type="entry name" value="Epimerase_deHydtase"/>
</dbReference>
<dbReference type="PANTHER" id="PTHR43245">
    <property type="entry name" value="BIFUNCTIONAL POLYMYXIN RESISTANCE PROTEIN ARNA"/>
    <property type="match status" value="1"/>
</dbReference>
<dbReference type="InterPro" id="IPR036291">
    <property type="entry name" value="NAD(P)-bd_dom_sf"/>
</dbReference>
<accession>A0ABW4LW44</accession>
<dbReference type="EMBL" id="JBHUEM010000045">
    <property type="protein sequence ID" value="MFD1738370.1"/>
    <property type="molecule type" value="Genomic_DNA"/>
</dbReference>
<dbReference type="SUPFAM" id="SSF51735">
    <property type="entry name" value="NAD(P)-binding Rossmann-fold domains"/>
    <property type="match status" value="1"/>
</dbReference>
<evidence type="ECO:0000313" key="3">
    <source>
        <dbReference type="Proteomes" id="UP001597214"/>
    </source>
</evidence>